<keyword evidence="1" id="KW-0472">Membrane</keyword>
<dbReference type="RefSeq" id="WP_323578857.1">
    <property type="nucleotide sequence ID" value="NZ_JAYGJQ010000003.1"/>
</dbReference>
<feature type="transmembrane region" description="Helical" evidence="1">
    <location>
        <begin position="20"/>
        <end position="37"/>
    </location>
</feature>
<dbReference type="Proteomes" id="UP001302274">
    <property type="component" value="Unassembled WGS sequence"/>
</dbReference>
<name>A0ABU5VZE1_9BACT</name>
<proteinExistence type="predicted"/>
<keyword evidence="1" id="KW-1133">Transmembrane helix</keyword>
<protein>
    <submittedName>
        <fullName evidence="2">Uncharacterized protein</fullName>
    </submittedName>
</protein>
<gene>
    <name evidence="2" type="ORF">SHI21_19595</name>
</gene>
<keyword evidence="1" id="KW-0812">Transmembrane</keyword>
<organism evidence="2 3">
    <name type="scientific">Bacteriovorax antarcticus</name>
    <dbReference type="NCBI Taxonomy" id="3088717"/>
    <lineage>
        <taxon>Bacteria</taxon>
        <taxon>Pseudomonadati</taxon>
        <taxon>Bdellovibrionota</taxon>
        <taxon>Bacteriovoracia</taxon>
        <taxon>Bacteriovoracales</taxon>
        <taxon>Bacteriovoracaceae</taxon>
        <taxon>Bacteriovorax</taxon>
    </lineage>
</organism>
<dbReference type="EMBL" id="JAYGJQ010000003">
    <property type="protein sequence ID" value="MEA9358450.1"/>
    <property type="molecule type" value="Genomic_DNA"/>
</dbReference>
<sequence length="158" mass="17872">MKLESFENAVQIELRFLRKAIIGVGSGFIIMFVLVLLSKQNYFVQGGEFVKERALASWVCSEAFMSIVTHKPSTDLLTDEIVSSLKKSDFNVEVDELLAVQMIEENKCRLISKTGQVVRSFLVDLVGSKKNLFFYKLSEINEISISHDELEETAKEGK</sequence>
<comment type="caution">
    <text evidence="2">The sequence shown here is derived from an EMBL/GenBank/DDBJ whole genome shotgun (WGS) entry which is preliminary data.</text>
</comment>
<reference evidence="2 3" key="1">
    <citation type="submission" date="2023-11" db="EMBL/GenBank/DDBJ databases">
        <title>A Novel Polar Bacteriovorax (B. antarcticus) Isolated from the Biocrust in Antarctica.</title>
        <authorList>
            <person name="Mun W."/>
            <person name="Choi S.Y."/>
            <person name="Mitchell R.J."/>
        </authorList>
    </citation>
    <scope>NUCLEOTIDE SEQUENCE [LARGE SCALE GENOMIC DNA]</scope>
    <source>
        <strain evidence="2 3">PP10</strain>
    </source>
</reference>
<keyword evidence="3" id="KW-1185">Reference proteome</keyword>
<evidence type="ECO:0000313" key="3">
    <source>
        <dbReference type="Proteomes" id="UP001302274"/>
    </source>
</evidence>
<evidence type="ECO:0000256" key="1">
    <source>
        <dbReference type="SAM" id="Phobius"/>
    </source>
</evidence>
<evidence type="ECO:0000313" key="2">
    <source>
        <dbReference type="EMBL" id="MEA9358450.1"/>
    </source>
</evidence>
<accession>A0ABU5VZE1</accession>